<evidence type="ECO:0000256" key="3">
    <source>
        <dbReference type="ARBA" id="ARBA00023157"/>
    </source>
</evidence>
<keyword evidence="8" id="KW-1185">Reference proteome</keyword>
<keyword evidence="2" id="KW-0201">Cytochrome c-type biogenesis</keyword>
<keyword evidence="5" id="KW-0732">Signal</keyword>
<dbReference type="Pfam" id="PF00085">
    <property type="entry name" value="Thioredoxin"/>
    <property type="match status" value="1"/>
</dbReference>
<dbReference type="GO" id="GO:0017004">
    <property type="term" value="P:cytochrome complex assembly"/>
    <property type="evidence" value="ECO:0007669"/>
    <property type="project" value="UniProtKB-KW"/>
</dbReference>
<evidence type="ECO:0000256" key="2">
    <source>
        <dbReference type="ARBA" id="ARBA00022748"/>
    </source>
</evidence>
<feature type="signal peptide" evidence="5">
    <location>
        <begin position="1"/>
        <end position="24"/>
    </location>
</feature>
<dbReference type="PANTHER" id="PTHR42852:SF6">
    <property type="entry name" value="THIOL:DISULFIDE INTERCHANGE PROTEIN DSBE"/>
    <property type="match status" value="1"/>
</dbReference>
<sequence length="432" mass="49078">MKNKFCREILSLIFMMLLFSHAGAQQKPLKIGDALPEKIWRTPLQVVNAPQKTMTLSADQDKLILLDFWATWCSSCLKAFPKMENLQQHYGDRIKILAVSSQDRATLEKFFASKNGQRFKGMVSVTDDQLFTTLFPHAGVPFIVWIKNGKLLNTTDGDQVSEKTIAEVLNDSRSSLQTVVQRDDDGPLMISSNLHLEKGFTLNHYTFFGKGRVRGLGYGTKFHREAGKTYGRQFTNLSLLEIYRAIAQELFNQNGEKLNVKRIHNLVEHREKIDFTPDSENESQLYSVDYLVPKAESDSLYRRMLRMVNENTAYHAIIQKKPTKCLVLKRTSTQDKIATKGGVSINTFLKNPSVLQNTTLDFMLSALNANNDFTALPVIDETGYQGNVDLRFSAIKDLKTLQKDLAAYDLALEETERDLNVLVIEDKKPLKP</sequence>
<dbReference type="Gene3D" id="3.40.30.10">
    <property type="entry name" value="Glutaredoxin"/>
    <property type="match status" value="1"/>
</dbReference>
<evidence type="ECO:0000256" key="1">
    <source>
        <dbReference type="ARBA" id="ARBA00004196"/>
    </source>
</evidence>
<dbReference type="PROSITE" id="PS51352">
    <property type="entry name" value="THIOREDOXIN_2"/>
    <property type="match status" value="1"/>
</dbReference>
<keyword evidence="3" id="KW-1015">Disulfide bond</keyword>
<dbReference type="AlphaFoldDB" id="A0A7M2Y6P3"/>
<organism evidence="7 8">
    <name type="scientific">Kaistella flava</name>
    <name type="common">ex Peng et al. 2021</name>
    <dbReference type="NCBI Taxonomy" id="2038776"/>
    <lineage>
        <taxon>Bacteria</taxon>
        <taxon>Pseudomonadati</taxon>
        <taxon>Bacteroidota</taxon>
        <taxon>Flavobacteriia</taxon>
        <taxon>Flavobacteriales</taxon>
        <taxon>Weeksellaceae</taxon>
        <taxon>Chryseobacterium group</taxon>
        <taxon>Kaistella</taxon>
    </lineage>
</organism>
<dbReference type="RefSeq" id="WP_193813154.1">
    <property type="nucleotide sequence ID" value="NZ_CP040442.1"/>
</dbReference>
<evidence type="ECO:0000256" key="4">
    <source>
        <dbReference type="ARBA" id="ARBA00023284"/>
    </source>
</evidence>
<feature type="chain" id="PRO_5032342187" evidence="5">
    <location>
        <begin position="25"/>
        <end position="432"/>
    </location>
</feature>
<gene>
    <name evidence="7" type="ORF">Q73A0000_05855</name>
</gene>
<dbReference type="InterPro" id="IPR013766">
    <property type="entry name" value="Thioredoxin_domain"/>
</dbReference>
<evidence type="ECO:0000313" key="7">
    <source>
        <dbReference type="EMBL" id="QOW09918.1"/>
    </source>
</evidence>
<dbReference type="KEGG" id="kfa:Q73A0000_05855"/>
<dbReference type="InterPro" id="IPR036249">
    <property type="entry name" value="Thioredoxin-like_sf"/>
</dbReference>
<evidence type="ECO:0000259" key="6">
    <source>
        <dbReference type="PROSITE" id="PS51352"/>
    </source>
</evidence>
<feature type="domain" description="Thioredoxin" evidence="6">
    <location>
        <begin position="29"/>
        <end position="170"/>
    </location>
</feature>
<reference evidence="7 8" key="1">
    <citation type="submission" date="2019-05" db="EMBL/GenBank/DDBJ databases">
        <title>Chryseobacterium sp. isolated from King George Island, maritime Antarctica.</title>
        <authorList>
            <person name="Peng X."/>
        </authorList>
    </citation>
    <scope>NUCLEOTIDE SEQUENCE [LARGE SCALE GENOMIC DNA]</scope>
    <source>
        <strain evidence="7 8">7-3A</strain>
    </source>
</reference>
<dbReference type="EMBL" id="CP040442">
    <property type="protein sequence ID" value="QOW09918.1"/>
    <property type="molecule type" value="Genomic_DNA"/>
</dbReference>
<evidence type="ECO:0000256" key="5">
    <source>
        <dbReference type="SAM" id="SignalP"/>
    </source>
</evidence>
<accession>A0A7M2Y6P3</accession>
<protein>
    <submittedName>
        <fullName evidence="7">TlpA family protein disulfide reductase</fullName>
    </submittedName>
</protein>
<dbReference type="PANTHER" id="PTHR42852">
    <property type="entry name" value="THIOL:DISULFIDE INTERCHANGE PROTEIN DSBE"/>
    <property type="match status" value="1"/>
</dbReference>
<dbReference type="InterPro" id="IPR050553">
    <property type="entry name" value="Thioredoxin_ResA/DsbE_sf"/>
</dbReference>
<dbReference type="GO" id="GO:0030313">
    <property type="term" value="C:cell envelope"/>
    <property type="evidence" value="ECO:0007669"/>
    <property type="project" value="UniProtKB-SubCell"/>
</dbReference>
<proteinExistence type="predicted"/>
<comment type="subcellular location">
    <subcellularLocation>
        <location evidence="1">Cell envelope</location>
    </subcellularLocation>
</comment>
<dbReference type="Proteomes" id="UP000594195">
    <property type="component" value="Chromosome"/>
</dbReference>
<dbReference type="SUPFAM" id="SSF52833">
    <property type="entry name" value="Thioredoxin-like"/>
    <property type="match status" value="1"/>
</dbReference>
<evidence type="ECO:0000313" key="8">
    <source>
        <dbReference type="Proteomes" id="UP000594195"/>
    </source>
</evidence>
<name>A0A7M2Y6P3_9FLAO</name>
<keyword evidence="4" id="KW-0676">Redox-active center</keyword>
<dbReference type="CDD" id="cd02966">
    <property type="entry name" value="TlpA_like_family"/>
    <property type="match status" value="1"/>
</dbReference>